<dbReference type="SUPFAM" id="SSF48371">
    <property type="entry name" value="ARM repeat"/>
    <property type="match status" value="1"/>
</dbReference>
<dbReference type="EMBL" id="KI913115">
    <property type="protein sequence ID" value="ETV88217.1"/>
    <property type="molecule type" value="Genomic_DNA"/>
</dbReference>
<accession>W4H8H9</accession>
<dbReference type="RefSeq" id="XP_009823080.1">
    <property type="nucleotide sequence ID" value="XM_009824778.1"/>
</dbReference>
<dbReference type="InterPro" id="IPR011989">
    <property type="entry name" value="ARM-like"/>
</dbReference>
<organism evidence="1">
    <name type="scientific">Aphanomyces astaci</name>
    <name type="common">Crayfish plague agent</name>
    <dbReference type="NCBI Taxonomy" id="112090"/>
    <lineage>
        <taxon>Eukaryota</taxon>
        <taxon>Sar</taxon>
        <taxon>Stramenopiles</taxon>
        <taxon>Oomycota</taxon>
        <taxon>Saprolegniomycetes</taxon>
        <taxon>Saprolegniales</taxon>
        <taxon>Verrucalvaceae</taxon>
        <taxon>Aphanomyces</taxon>
    </lineage>
</organism>
<protein>
    <submittedName>
        <fullName evidence="1">Uncharacterized protein</fullName>
    </submittedName>
</protein>
<proteinExistence type="predicted"/>
<dbReference type="AlphaFoldDB" id="W4H8H9"/>
<sequence length="219" mass="24359">MGLGFFDPHLPALKFDFSRDEWAARKACWSTVQLNQVVQATSSLVAKVVEASCPSPLVLVHLQRINRRFLSCPCIEDSRALARRLHADHPTALDVMLRVVVEGDLLSLVAVQTMFHWSYGPDGCKTMVAIGVVETLMSMLPMVSPCVKHCALKLLNRLAGQTPSAVARLLRPRHLRSLLQVLQPNNTSANIAAELRLLELILRHPKANVLLNHRSGYVY</sequence>
<name>W4H8H9_APHAT</name>
<reference evidence="1" key="1">
    <citation type="submission" date="2013-12" db="EMBL/GenBank/DDBJ databases">
        <title>The Genome Sequence of Aphanomyces astaci APO3.</title>
        <authorList>
            <consortium name="The Broad Institute Genomics Platform"/>
            <person name="Russ C."/>
            <person name="Tyler B."/>
            <person name="van West P."/>
            <person name="Dieguez-Uribeondo J."/>
            <person name="Young S.K."/>
            <person name="Zeng Q."/>
            <person name="Gargeya S."/>
            <person name="Fitzgerald M."/>
            <person name="Abouelleil A."/>
            <person name="Alvarado L."/>
            <person name="Chapman S.B."/>
            <person name="Gainer-Dewar J."/>
            <person name="Goldberg J."/>
            <person name="Griggs A."/>
            <person name="Gujja S."/>
            <person name="Hansen M."/>
            <person name="Howarth C."/>
            <person name="Imamovic A."/>
            <person name="Ireland A."/>
            <person name="Larimer J."/>
            <person name="McCowan C."/>
            <person name="Murphy C."/>
            <person name="Pearson M."/>
            <person name="Poon T.W."/>
            <person name="Priest M."/>
            <person name="Roberts A."/>
            <person name="Saif S."/>
            <person name="Shea T."/>
            <person name="Sykes S."/>
            <person name="Wortman J."/>
            <person name="Nusbaum C."/>
            <person name="Birren B."/>
        </authorList>
    </citation>
    <scope>NUCLEOTIDE SEQUENCE [LARGE SCALE GENOMIC DNA]</scope>
    <source>
        <strain evidence="1">APO3</strain>
    </source>
</reference>
<dbReference type="Gene3D" id="1.25.10.10">
    <property type="entry name" value="Leucine-rich Repeat Variant"/>
    <property type="match status" value="1"/>
</dbReference>
<dbReference type="GeneID" id="20803519"/>
<dbReference type="OrthoDB" id="79497at2759"/>
<evidence type="ECO:0000313" key="1">
    <source>
        <dbReference type="EMBL" id="ETV88217.1"/>
    </source>
</evidence>
<gene>
    <name evidence="1" type="ORF">H257_01523</name>
</gene>
<dbReference type="VEuPathDB" id="FungiDB:H257_01523"/>
<dbReference type="InterPro" id="IPR016024">
    <property type="entry name" value="ARM-type_fold"/>
</dbReference>